<accession>A0A316EFC1</accession>
<dbReference type="RefSeq" id="WP_109741283.1">
    <property type="nucleotide sequence ID" value="NZ_QGGO01000002.1"/>
</dbReference>
<dbReference type="Pfam" id="PF05572">
    <property type="entry name" value="Peptidase_M43"/>
    <property type="match status" value="1"/>
</dbReference>
<feature type="domain" description="Peptidase M43 pregnancy-associated plasma-A" evidence="1">
    <location>
        <begin position="149"/>
        <end position="264"/>
    </location>
</feature>
<evidence type="ECO:0000259" key="1">
    <source>
        <dbReference type="Pfam" id="PF05572"/>
    </source>
</evidence>
<protein>
    <submittedName>
        <fullName evidence="2">Pregnancy-associated plasma protein-A</fullName>
    </submittedName>
</protein>
<name>A0A316EFC1_9BACT</name>
<dbReference type="AlphaFoldDB" id="A0A316EFC1"/>
<evidence type="ECO:0000313" key="3">
    <source>
        <dbReference type="Proteomes" id="UP000245489"/>
    </source>
</evidence>
<proteinExistence type="predicted"/>
<dbReference type="EMBL" id="QGGO01000002">
    <property type="protein sequence ID" value="PWK28952.1"/>
    <property type="molecule type" value="Genomic_DNA"/>
</dbReference>
<dbReference type="GO" id="GO:0008237">
    <property type="term" value="F:metallopeptidase activity"/>
    <property type="evidence" value="ECO:0007669"/>
    <property type="project" value="InterPro"/>
</dbReference>
<dbReference type="InterPro" id="IPR008754">
    <property type="entry name" value="Peptidase_M43"/>
</dbReference>
<dbReference type="Gene3D" id="3.40.390.10">
    <property type="entry name" value="Collagenase (Catalytic Domain)"/>
    <property type="match status" value="1"/>
</dbReference>
<reference evidence="2 3" key="1">
    <citation type="submission" date="2018-05" db="EMBL/GenBank/DDBJ databases">
        <title>Genomic Encyclopedia of Archaeal and Bacterial Type Strains, Phase II (KMG-II): from individual species to whole genera.</title>
        <authorList>
            <person name="Goeker M."/>
        </authorList>
    </citation>
    <scope>NUCLEOTIDE SEQUENCE [LARGE SCALE GENOMIC DNA]</scope>
    <source>
        <strain evidence="2 3">DSM 22214</strain>
    </source>
</reference>
<dbReference type="InterPro" id="IPR024079">
    <property type="entry name" value="MetalloPept_cat_dom_sf"/>
</dbReference>
<sequence length="679" mass="75575">MKHFLRIWFVCLLLFVFFDGVGQSSTNLDCGTKPQTHEVSKNLLKAYQDYQSRTKTALSPSPTNIVYVPVIVHDIYKLDGTGKISSSDLTTIFTILNSKYSSVGIQFYRPYFTDFIQSDYFYNYGDVTSCGSSKEASLCSTRDYTNAINIYFVGSITDASGFAKFPTFCDGNTSRKEDNRIFIGKNSSLDFISKYVVPHEFGHYFSLFHTFREDGLEPFELVTRGSGRNCYSVADQLCDTDADPYIRNSGMDNCKRLNIFTGNCFWGGSTYGCNYIDSNNQSYTPPINNQMSYWTRDCLDNLGFTYEQYQRIASGYDFRVLNPNPTFSQRYYLDGQRRVVIRPFSSNRLLCAGGSFSFEYNLYGEPNFVNASSTARLYNSSGSYYDLGNVSAGLKTITIPSNITAGYYDLRIYNSYASPDAMTTITLYINGANNTPTGSPIYSQYSNATSTNYNATSTCAGNNIGLNVNESGYDTYWWTKDGQNITASSTSSYFNASSTGTYTLNMMKCGNVYRSSNSIYLRFYEPTPSLTASSNGALTDFRLATCEGSPVMLSAGCQSGMNTLWNDGSTSSIRYLTASSTRDFFVNCNNYFCNKGYAPPVRIIALNPNVQSTKTGNWQDATLWSSNLVPLNCQTVTIQAGHTVNVPINDAKAKNIIIRGNLNFQNFSPTIKGKVGLGI</sequence>
<dbReference type="OrthoDB" id="6278496at2"/>
<comment type="caution">
    <text evidence="2">The sequence shown here is derived from an EMBL/GenBank/DDBJ whole genome shotgun (WGS) entry which is preliminary data.</text>
</comment>
<dbReference type="SUPFAM" id="SSF55486">
    <property type="entry name" value="Metalloproteases ('zincins'), catalytic domain"/>
    <property type="match status" value="1"/>
</dbReference>
<organism evidence="2 3">
    <name type="scientific">Arcicella aurantiaca</name>
    <dbReference type="NCBI Taxonomy" id="591202"/>
    <lineage>
        <taxon>Bacteria</taxon>
        <taxon>Pseudomonadati</taxon>
        <taxon>Bacteroidota</taxon>
        <taxon>Cytophagia</taxon>
        <taxon>Cytophagales</taxon>
        <taxon>Flectobacillaceae</taxon>
        <taxon>Arcicella</taxon>
    </lineage>
</organism>
<dbReference type="Proteomes" id="UP000245489">
    <property type="component" value="Unassembled WGS sequence"/>
</dbReference>
<keyword evidence="3" id="KW-1185">Reference proteome</keyword>
<evidence type="ECO:0000313" key="2">
    <source>
        <dbReference type="EMBL" id="PWK28952.1"/>
    </source>
</evidence>
<gene>
    <name evidence="2" type="ORF">LV89_00505</name>
</gene>